<evidence type="ECO:0000256" key="1">
    <source>
        <dbReference type="ARBA" id="ARBA00004141"/>
    </source>
</evidence>
<dbReference type="EC" id="2.3.1.225" evidence="7"/>
<dbReference type="Proteomes" id="UP000314985">
    <property type="component" value="Chromosome 11"/>
</dbReference>
<dbReference type="AlphaFoldDB" id="A0A4X1TWS2"/>
<comment type="catalytic activity">
    <reaction evidence="7">
        <text>L-cysteinyl-[protein] + hexadecanoyl-CoA = S-hexadecanoyl-L-cysteinyl-[protein] + CoA</text>
        <dbReference type="Rhea" id="RHEA:36683"/>
        <dbReference type="Rhea" id="RHEA-COMP:10131"/>
        <dbReference type="Rhea" id="RHEA-COMP:11032"/>
        <dbReference type="ChEBI" id="CHEBI:29950"/>
        <dbReference type="ChEBI" id="CHEBI:57287"/>
        <dbReference type="ChEBI" id="CHEBI:57379"/>
        <dbReference type="ChEBI" id="CHEBI:74151"/>
        <dbReference type="EC" id="2.3.1.225"/>
    </reaction>
</comment>
<dbReference type="Pfam" id="PF01529">
    <property type="entry name" value="DHHC"/>
    <property type="match status" value="1"/>
</dbReference>
<evidence type="ECO:0000313" key="10">
    <source>
        <dbReference type="Ensembl" id="ENSSSCP00070021850.1"/>
    </source>
</evidence>
<comment type="similarity">
    <text evidence="7">Belongs to the DHHC palmitoyltransferase family.</text>
</comment>
<keyword evidence="2 7" id="KW-0808">Transferase</keyword>
<feature type="transmembrane region" description="Helical" evidence="7">
    <location>
        <begin position="127"/>
        <end position="151"/>
    </location>
</feature>
<reference evidence="10" key="2">
    <citation type="submission" date="2025-05" db="UniProtKB">
        <authorList>
            <consortium name="Ensembl"/>
        </authorList>
    </citation>
    <scope>IDENTIFICATION</scope>
</reference>
<keyword evidence="6 7" id="KW-0012">Acyltransferase</keyword>
<evidence type="ECO:0000256" key="7">
    <source>
        <dbReference type="RuleBase" id="RU079119"/>
    </source>
</evidence>
<feature type="domain" description="Palmitoyltransferase DHHC" evidence="9">
    <location>
        <begin position="45"/>
        <end position="166"/>
    </location>
</feature>
<accession>A0A4X1TWS2</accession>
<evidence type="ECO:0000256" key="4">
    <source>
        <dbReference type="ARBA" id="ARBA00022989"/>
    </source>
</evidence>
<dbReference type="GO" id="GO:0019706">
    <property type="term" value="F:protein-cysteine S-palmitoyltransferase activity"/>
    <property type="evidence" value="ECO:0007669"/>
    <property type="project" value="UniProtKB-EC"/>
</dbReference>
<dbReference type="InterPro" id="IPR001594">
    <property type="entry name" value="Palmitoyltrfase_DHHC"/>
</dbReference>
<dbReference type="InterPro" id="IPR039859">
    <property type="entry name" value="PFA4/ZDH16/20/ERF2-like"/>
</dbReference>
<organism evidence="10 11">
    <name type="scientific">Sus scrofa</name>
    <name type="common">Pig</name>
    <dbReference type="NCBI Taxonomy" id="9823"/>
    <lineage>
        <taxon>Eukaryota</taxon>
        <taxon>Metazoa</taxon>
        <taxon>Chordata</taxon>
        <taxon>Craniata</taxon>
        <taxon>Vertebrata</taxon>
        <taxon>Euteleostomi</taxon>
        <taxon>Mammalia</taxon>
        <taxon>Eutheria</taxon>
        <taxon>Laurasiatheria</taxon>
        <taxon>Artiodactyla</taxon>
        <taxon>Suina</taxon>
        <taxon>Suidae</taxon>
        <taxon>Sus</taxon>
    </lineage>
</organism>
<dbReference type="Ensembl" id="ENSSSCT00070026316.1">
    <property type="protein sequence ID" value="ENSSSCP00070021850.1"/>
    <property type="gene ID" value="ENSSSCG00070013488.1"/>
</dbReference>
<dbReference type="Ensembl" id="ENSSSCT00035035894.1">
    <property type="protein sequence ID" value="ENSSSCP00035014266.1"/>
    <property type="gene ID" value="ENSSSCG00035027154.1"/>
</dbReference>
<keyword evidence="5 7" id="KW-0472">Membrane</keyword>
<evidence type="ECO:0000259" key="9">
    <source>
        <dbReference type="Pfam" id="PF01529"/>
    </source>
</evidence>
<reference evidence="10 11" key="1">
    <citation type="submission" date="2017-08" db="EMBL/GenBank/DDBJ databases">
        <title>USMARCv1.0.</title>
        <authorList>
            <person name="Hannum G.I."/>
            <person name="Koren S."/>
            <person name="Schroeder S.G."/>
            <person name="Chin S.C."/>
            <person name="Nonneman D.J."/>
            <person name="Becker S.A."/>
            <person name="Rosen B.D."/>
            <person name="Bickhart D.M."/>
            <person name="Putnam N.H."/>
            <person name="Green R.E."/>
            <person name="Tuggle C.K."/>
            <person name="Liu H."/>
            <person name="Rohrer G.A."/>
            <person name="Warr A."/>
            <person name="Hall R."/>
            <person name="Kim K."/>
            <person name="Hume D.A."/>
            <person name="Talbot R."/>
            <person name="Chow W."/>
            <person name="Howe K."/>
            <person name="Schwartz A.S."/>
            <person name="Watson M."/>
            <person name="Archibald A.L."/>
            <person name="Phillippy A.M."/>
            <person name="Smith T.P.L."/>
        </authorList>
    </citation>
    <scope>NUCLEOTIDE SEQUENCE [LARGE SCALE GENOMIC DNA]</scope>
</reference>
<dbReference type="Proteomes" id="UP000694725">
    <property type="component" value="Unplaced"/>
</dbReference>
<comment type="domain">
    <text evidence="7">The DHHC domain is required for palmitoyltransferase activity.</text>
</comment>
<protein>
    <recommendedName>
        <fullName evidence="7">Palmitoyltransferase</fullName>
        <ecNumber evidence="7">2.3.1.225</ecNumber>
    </recommendedName>
</protein>
<dbReference type="Proteomes" id="UP000694728">
    <property type="component" value="Unplaced"/>
</dbReference>
<comment type="subcellular location">
    <subcellularLocation>
        <location evidence="1">Membrane</location>
        <topology evidence="1">Multi-pass membrane protein</topology>
    </subcellularLocation>
</comment>
<feature type="compositionally biased region" description="Polar residues" evidence="8">
    <location>
        <begin position="224"/>
        <end position="242"/>
    </location>
</feature>
<evidence type="ECO:0000256" key="8">
    <source>
        <dbReference type="SAM" id="MobiDB-lite"/>
    </source>
</evidence>
<evidence type="ECO:0000256" key="3">
    <source>
        <dbReference type="ARBA" id="ARBA00022692"/>
    </source>
</evidence>
<dbReference type="GO" id="GO:0016020">
    <property type="term" value="C:membrane"/>
    <property type="evidence" value="ECO:0007669"/>
    <property type="project" value="UniProtKB-SubCell"/>
</dbReference>
<dbReference type="Ensembl" id="ENSSSCT00045016602.1">
    <property type="protein sequence ID" value="ENSSSCP00045011455.1"/>
    <property type="gene ID" value="ENSSSCG00045009603.1"/>
</dbReference>
<dbReference type="PANTHER" id="PTHR12246">
    <property type="entry name" value="PALMITOYLTRANSFERASE ZDHHC16"/>
    <property type="match status" value="1"/>
</dbReference>
<feature type="region of interest" description="Disordered" evidence="8">
    <location>
        <begin position="224"/>
        <end position="245"/>
    </location>
</feature>
<evidence type="ECO:0000313" key="11">
    <source>
        <dbReference type="Proteomes" id="UP000314985"/>
    </source>
</evidence>
<evidence type="ECO:0000256" key="2">
    <source>
        <dbReference type="ARBA" id="ARBA00022679"/>
    </source>
</evidence>
<evidence type="ECO:0000256" key="5">
    <source>
        <dbReference type="ARBA" id="ARBA00023136"/>
    </source>
</evidence>
<gene>
    <name evidence="10" type="primary">ZDHHC20</name>
</gene>
<sequence>MEKTFYLSSSEKERYEKEFSQERQQEILRRAARGLPVYTTSATQTIRYCERCQLIKPDRAHHCSACDICVLKMDHHCPWVNNCVGFSNYKFFLLFLLYSLLYCLFVATTVLQYFIKFWTNELSDTRAKFHVLFLFFVSTMFFISVLSLLSYHCWLVGKNRTTIESFRAPTFSYGPDGNGFSLGCSKNWRQVFGDEKKYWLLPVFSSQGDGCSFPTRLVGTDPEQASVSNQSESGRSIGSNQPFPIKPLSESKNRLLDSESQWLEDGSEEGVVRPGNSCHLRTWLRLVKMRVIGSNKCGKTVMWYFKIPKWVGLFNETPWMRGVRVSWPLSWRQRCGGRLAAASVSRSALFTVVSAAVPQPCSRRGSDALGRHAVNDASTRLFFRVIASAYLKNNVERPSALWLFVLV</sequence>
<dbReference type="PROSITE" id="PS50216">
    <property type="entry name" value="DHHC"/>
    <property type="match status" value="1"/>
</dbReference>
<evidence type="ECO:0000256" key="6">
    <source>
        <dbReference type="ARBA" id="ARBA00023315"/>
    </source>
</evidence>
<name>A0A4X1TWS2_PIG</name>
<dbReference type="Proteomes" id="UP000694720">
    <property type="component" value="Unplaced"/>
</dbReference>
<proteinExistence type="inferred from homology"/>
<feature type="transmembrane region" description="Helical" evidence="7">
    <location>
        <begin position="91"/>
        <end position="115"/>
    </location>
</feature>
<keyword evidence="4 7" id="KW-1133">Transmembrane helix</keyword>
<dbReference type="Ensembl" id="ENSSSCT00065049883.1">
    <property type="protein sequence ID" value="ENSSSCP00065021580.1"/>
    <property type="gene ID" value="ENSSSCG00065036586.1"/>
</dbReference>
<keyword evidence="3 7" id="KW-0812">Transmembrane</keyword>